<gene>
    <name evidence="2" type="ORF">P280DRAFT_506740</name>
</gene>
<dbReference type="AlphaFoldDB" id="A0A6A6S187"/>
<feature type="region of interest" description="Disordered" evidence="1">
    <location>
        <begin position="64"/>
        <end position="116"/>
    </location>
</feature>
<accession>A0A6A6S187</accession>
<name>A0A6A6S187_9PLEO</name>
<dbReference type="Proteomes" id="UP000799753">
    <property type="component" value="Unassembled WGS sequence"/>
</dbReference>
<evidence type="ECO:0000313" key="2">
    <source>
        <dbReference type="EMBL" id="KAF2641107.1"/>
    </source>
</evidence>
<sequence>MPVAHDTITENSQQQYILCIPKGSEFSLCSVLEETWSDTLLKGLSQDPRNVKWTDILGRHNAPIKSARAYNNKEKKKKKEQVPDHHHPHQSLSPRPQTPRPKIAPHLTPRTQTDKWTIPSFHGNNAFYAISPQPELSCNQPEAPNSAPPPRMSCFETSPHTCGIRTPHPASLSTYLEKHRPFPDLHGVCVLLNEKRSWGWDLD</sequence>
<keyword evidence="3" id="KW-1185">Reference proteome</keyword>
<reference evidence="2" key="1">
    <citation type="journal article" date="2020" name="Stud. Mycol.">
        <title>101 Dothideomycetes genomes: a test case for predicting lifestyles and emergence of pathogens.</title>
        <authorList>
            <person name="Haridas S."/>
            <person name="Albert R."/>
            <person name="Binder M."/>
            <person name="Bloem J."/>
            <person name="Labutti K."/>
            <person name="Salamov A."/>
            <person name="Andreopoulos B."/>
            <person name="Baker S."/>
            <person name="Barry K."/>
            <person name="Bills G."/>
            <person name="Bluhm B."/>
            <person name="Cannon C."/>
            <person name="Castanera R."/>
            <person name="Culley D."/>
            <person name="Daum C."/>
            <person name="Ezra D."/>
            <person name="Gonzalez J."/>
            <person name="Henrissat B."/>
            <person name="Kuo A."/>
            <person name="Liang C."/>
            <person name="Lipzen A."/>
            <person name="Lutzoni F."/>
            <person name="Magnuson J."/>
            <person name="Mondo S."/>
            <person name="Nolan M."/>
            <person name="Ohm R."/>
            <person name="Pangilinan J."/>
            <person name="Park H.-J."/>
            <person name="Ramirez L."/>
            <person name="Alfaro M."/>
            <person name="Sun H."/>
            <person name="Tritt A."/>
            <person name="Yoshinaga Y."/>
            <person name="Zwiers L.-H."/>
            <person name="Turgeon B."/>
            <person name="Goodwin S."/>
            <person name="Spatafora J."/>
            <person name="Crous P."/>
            <person name="Grigoriev I."/>
        </authorList>
    </citation>
    <scope>NUCLEOTIDE SEQUENCE</scope>
    <source>
        <strain evidence="2">CBS 473.64</strain>
    </source>
</reference>
<dbReference type="EMBL" id="MU006783">
    <property type="protein sequence ID" value="KAF2641107.1"/>
    <property type="molecule type" value="Genomic_DNA"/>
</dbReference>
<protein>
    <submittedName>
        <fullName evidence="2">Uncharacterized protein</fullName>
    </submittedName>
</protein>
<evidence type="ECO:0000256" key="1">
    <source>
        <dbReference type="SAM" id="MobiDB-lite"/>
    </source>
</evidence>
<proteinExistence type="predicted"/>
<organism evidence="2 3">
    <name type="scientific">Massarina eburnea CBS 473.64</name>
    <dbReference type="NCBI Taxonomy" id="1395130"/>
    <lineage>
        <taxon>Eukaryota</taxon>
        <taxon>Fungi</taxon>
        <taxon>Dikarya</taxon>
        <taxon>Ascomycota</taxon>
        <taxon>Pezizomycotina</taxon>
        <taxon>Dothideomycetes</taxon>
        <taxon>Pleosporomycetidae</taxon>
        <taxon>Pleosporales</taxon>
        <taxon>Massarineae</taxon>
        <taxon>Massarinaceae</taxon>
        <taxon>Massarina</taxon>
    </lineage>
</organism>
<evidence type="ECO:0000313" key="3">
    <source>
        <dbReference type="Proteomes" id="UP000799753"/>
    </source>
</evidence>